<evidence type="ECO:0000313" key="11">
    <source>
        <dbReference type="Proteomes" id="UP000011777"/>
    </source>
</evidence>
<dbReference type="Proteomes" id="UP000011777">
    <property type="component" value="Unassembled WGS sequence"/>
</dbReference>
<keyword evidence="4 7" id="KW-0010">Activator</keyword>
<organism evidence="10 11">
    <name type="scientific">Candida maltosa (strain Xu316)</name>
    <name type="common">Yeast</name>
    <dbReference type="NCBI Taxonomy" id="1245528"/>
    <lineage>
        <taxon>Eukaryota</taxon>
        <taxon>Fungi</taxon>
        <taxon>Dikarya</taxon>
        <taxon>Ascomycota</taxon>
        <taxon>Saccharomycotina</taxon>
        <taxon>Pichiomycetes</taxon>
        <taxon>Debaryomycetaceae</taxon>
        <taxon>Candida/Lodderomyces clade</taxon>
        <taxon>Candida</taxon>
    </lineage>
</organism>
<dbReference type="OrthoDB" id="5310959at2759"/>
<accession>M3JEJ4</accession>
<dbReference type="PANTHER" id="PTHR35041">
    <property type="entry name" value="MEDIATOR OF RNA POLYMERASE II TRANSCRIPTION SUBUNIT 1"/>
    <property type="match status" value="1"/>
</dbReference>
<comment type="function">
    <text evidence="7">Component of the Mediator complex, a coactivator involved in the regulated transcription of nearly all RNA polymerase II-dependent genes. Mediator functions as a bridge to convey information from gene-specific regulatory proteins to the basal RNA polymerase II transcription machinery. Mediator is recruited to promoters by direct interactions with regulatory proteins and serves as a scaffold for the assembly of a functional preinitiation complex with RNA polymerase II and the general transcription factors.</text>
</comment>
<dbReference type="GO" id="GO:0003712">
    <property type="term" value="F:transcription coregulator activity"/>
    <property type="evidence" value="ECO:0007669"/>
    <property type="project" value="InterPro"/>
</dbReference>
<evidence type="ECO:0000256" key="5">
    <source>
        <dbReference type="ARBA" id="ARBA00023163"/>
    </source>
</evidence>
<dbReference type="GO" id="GO:0016592">
    <property type="term" value="C:mediator complex"/>
    <property type="evidence" value="ECO:0007669"/>
    <property type="project" value="InterPro"/>
</dbReference>
<dbReference type="HOGENOM" id="CLU_479935_0_0_1"/>
<keyword evidence="11" id="KW-1185">Reference proteome</keyword>
<protein>
    <recommendedName>
        <fullName evidence="7">Mediator of RNA polymerase II transcription subunit 1</fullName>
    </recommendedName>
    <alternativeName>
        <fullName evidence="7">Mediator complex subunit 1</fullName>
    </alternativeName>
</protein>
<reference evidence="10 11" key="1">
    <citation type="submission" date="2013-02" db="EMBL/GenBank/DDBJ databases">
        <title>Genome sequence of Candida maltosa Xu316, a potential industrial strain for xylitol and ethanol production.</title>
        <authorList>
            <person name="Yu J."/>
            <person name="Wang Q."/>
            <person name="Geng X."/>
            <person name="Bao W."/>
            <person name="He P."/>
            <person name="Cai J."/>
        </authorList>
    </citation>
    <scope>NUCLEOTIDE SEQUENCE [LARGE SCALE GENOMIC DNA]</scope>
    <source>
        <strain evidence="11">Xu316</strain>
    </source>
</reference>
<dbReference type="OMA" id="WQDNRYI"/>
<dbReference type="EMBL" id="AOGT01000174">
    <property type="protein sequence ID" value="EMG50608.1"/>
    <property type="molecule type" value="Genomic_DNA"/>
</dbReference>
<keyword evidence="3 7" id="KW-0805">Transcription regulation</keyword>
<evidence type="ECO:0000256" key="6">
    <source>
        <dbReference type="ARBA" id="ARBA00023242"/>
    </source>
</evidence>
<dbReference type="PANTHER" id="PTHR35041:SF4">
    <property type="entry name" value="MEDIATOR OF RNA POLYMERASE II TRANSCRIPTION SUBUNIT 1"/>
    <property type="match status" value="1"/>
</dbReference>
<comment type="caution">
    <text evidence="10">The sequence shown here is derived from an EMBL/GenBank/DDBJ whole genome shotgun (WGS) entry which is preliminary data.</text>
</comment>
<dbReference type="eggNOG" id="ENOG502RYK5">
    <property type="taxonomic scope" value="Eukaryota"/>
</dbReference>
<feature type="compositionally biased region" description="Acidic residues" evidence="8">
    <location>
        <begin position="506"/>
        <end position="516"/>
    </location>
</feature>
<keyword evidence="5 7" id="KW-0804">Transcription</keyword>
<name>M3JEJ4_CANMX</name>
<proteinExistence type="inferred from homology"/>
<dbReference type="STRING" id="1245528.M3JEJ4"/>
<dbReference type="InterPro" id="IPR019680">
    <property type="entry name" value="Mediator_Med1"/>
</dbReference>
<evidence type="ECO:0000256" key="7">
    <source>
        <dbReference type="RuleBase" id="RU364059"/>
    </source>
</evidence>
<gene>
    <name evidence="10" type="ORF">G210_2084</name>
</gene>
<evidence type="ECO:0000259" key="9">
    <source>
        <dbReference type="Pfam" id="PF10744"/>
    </source>
</evidence>
<evidence type="ECO:0000256" key="8">
    <source>
        <dbReference type="SAM" id="MobiDB-lite"/>
    </source>
</evidence>
<evidence type="ECO:0000256" key="4">
    <source>
        <dbReference type="ARBA" id="ARBA00023159"/>
    </source>
</evidence>
<comment type="similarity">
    <text evidence="2 7">Belongs to the Mediator complex subunit 1 family.</text>
</comment>
<keyword evidence="6 7" id="KW-0539">Nucleus</keyword>
<feature type="region of interest" description="Disordered" evidence="8">
    <location>
        <begin position="495"/>
        <end position="522"/>
    </location>
</feature>
<dbReference type="GO" id="GO:0045944">
    <property type="term" value="P:positive regulation of transcription by RNA polymerase II"/>
    <property type="evidence" value="ECO:0007669"/>
    <property type="project" value="UniProtKB-ARBA"/>
</dbReference>
<dbReference type="Pfam" id="PF10744">
    <property type="entry name" value="Med1"/>
    <property type="match status" value="1"/>
</dbReference>
<feature type="domain" description="Mediator complex subunit Med1" evidence="9">
    <location>
        <begin position="9"/>
        <end position="412"/>
    </location>
</feature>
<dbReference type="AlphaFoldDB" id="M3JEJ4"/>
<comment type="subcellular location">
    <subcellularLocation>
        <location evidence="1 7">Nucleus</location>
    </subcellularLocation>
</comment>
<evidence type="ECO:0000256" key="1">
    <source>
        <dbReference type="ARBA" id="ARBA00004123"/>
    </source>
</evidence>
<evidence type="ECO:0000313" key="10">
    <source>
        <dbReference type="EMBL" id="EMG50608.1"/>
    </source>
</evidence>
<evidence type="ECO:0000256" key="3">
    <source>
        <dbReference type="ARBA" id="ARBA00023015"/>
    </source>
</evidence>
<evidence type="ECO:0000256" key="2">
    <source>
        <dbReference type="ARBA" id="ARBA00006210"/>
    </source>
</evidence>
<sequence>MSNFNAALEKSLQSLYDYSSNFQVSVELIQKLAQQLKLETFIDNLGFPLQEPSNTTTGRNGTNTQKLTIAASSILLDIDFENDSKIVNLSLSINGSENIQSTEGRCFTITPPNETNVSQVKLNCNYNNVTFLNKREGSSKTQVEEILLRNLHGVKLGNFPLNLQYLATIDKYANFNPDLFIYIESIALLLTTINQIEGKVSDNWEIEQGFKSSVGAVKLNINDKLGVRLDFWKDYRYINHEYSIMKSTDELLVGQEYNIQLKVVDSTSDQIDYLIDNQVQEWNLINGKYRFEFENTLKPLIVEGENFSAWAIQLDLNHPVYLPRYILEYFGIDNYTTSNEQEDVFEKLNNGDEFEQTLNLDATNVSFQLVNDTSSNGFINLKSLTINKLVEIAHIIPVLRNFLVFSNIIRTILNSTFAQVPIFNNKRRRSSRLLNIPTSERELTEDVKQKLKESLKLPDDVTDEEILGLSAISETANYSTIQPVNNKEEIDLNSFLQDDNNNNTNDVDDNGQDEGDVTSKFSSESGENYFLIRLEEIDMNSNGDLNLSFESNLGSEELLIRFKISNGEIKQAQTKTDDMEIDNDEDTSSSKFIKSLNLTEDIISSYRAVY</sequence>